<reference evidence="3 4" key="1">
    <citation type="submission" date="2019-03" db="EMBL/GenBank/DDBJ databases">
        <title>Arenimonas daejeonensis sp. nov., isolated from compost.</title>
        <authorList>
            <person name="Jeon C.O."/>
        </authorList>
    </citation>
    <scope>NUCLEOTIDE SEQUENCE [LARGE SCALE GENOMIC DNA]</scope>
    <source>
        <strain evidence="3 4">R29</strain>
    </source>
</reference>
<organism evidence="3 4">
    <name type="scientific">Arenimonas terrae</name>
    <dbReference type="NCBI Taxonomy" id="2546226"/>
    <lineage>
        <taxon>Bacteria</taxon>
        <taxon>Pseudomonadati</taxon>
        <taxon>Pseudomonadota</taxon>
        <taxon>Gammaproteobacteria</taxon>
        <taxon>Lysobacterales</taxon>
        <taxon>Lysobacteraceae</taxon>
        <taxon>Arenimonas</taxon>
    </lineage>
</organism>
<evidence type="ECO:0000313" key="4">
    <source>
        <dbReference type="Proteomes" id="UP000305760"/>
    </source>
</evidence>
<feature type="signal peptide" evidence="2">
    <location>
        <begin position="1"/>
        <end position="23"/>
    </location>
</feature>
<keyword evidence="2" id="KW-0732">Signal</keyword>
<feature type="compositionally biased region" description="Pro residues" evidence="1">
    <location>
        <begin position="165"/>
        <end position="174"/>
    </location>
</feature>
<proteinExistence type="predicted"/>
<dbReference type="RefSeq" id="WP_139448741.1">
    <property type="nucleotide sequence ID" value="NZ_SMDR01000002.1"/>
</dbReference>
<gene>
    <name evidence="3" type="ORF">E1B00_11175</name>
</gene>
<dbReference type="Proteomes" id="UP000305760">
    <property type="component" value="Unassembled WGS sequence"/>
</dbReference>
<dbReference type="EMBL" id="SMDR01000002">
    <property type="protein sequence ID" value="TNJ33883.1"/>
    <property type="molecule type" value="Genomic_DNA"/>
</dbReference>
<protein>
    <submittedName>
        <fullName evidence="3">Uncharacterized protein</fullName>
    </submittedName>
</protein>
<feature type="region of interest" description="Disordered" evidence="1">
    <location>
        <begin position="154"/>
        <end position="195"/>
    </location>
</feature>
<feature type="chain" id="PRO_5023001693" evidence="2">
    <location>
        <begin position="24"/>
        <end position="275"/>
    </location>
</feature>
<evidence type="ECO:0000256" key="2">
    <source>
        <dbReference type="SAM" id="SignalP"/>
    </source>
</evidence>
<keyword evidence="4" id="KW-1185">Reference proteome</keyword>
<sequence>MNRLIAALSALLVLAGLPGCANAQTLVDLQVLDLDRYETLPRHPHRGRDYIEGRPGHRYAVVLQNLTGERVLAVVSVDGVNAISGQTAGSQQSGYVLEPWQRLEVRGWRKNLSEIAEFHFTSLGDSYAARTGRPDNVGVIGVAAFRERRPVHVPHYSSRDDGYAPPYPAAPPAPVAEAQSARGASSADAAAPAMKSEARESGLAARQQLGTGHGERRWDAASVTRFERESARPNQVLSVFYDSTEALVARGVLPWRRRHGWDSPEAFPIGFAPDP</sequence>
<evidence type="ECO:0000256" key="1">
    <source>
        <dbReference type="SAM" id="MobiDB-lite"/>
    </source>
</evidence>
<dbReference type="OrthoDB" id="5393649at2"/>
<dbReference type="AlphaFoldDB" id="A0A5C4RRE5"/>
<feature type="compositionally biased region" description="Low complexity" evidence="1">
    <location>
        <begin position="175"/>
        <end position="195"/>
    </location>
</feature>
<name>A0A5C4RRE5_9GAMM</name>
<evidence type="ECO:0000313" key="3">
    <source>
        <dbReference type="EMBL" id="TNJ33883.1"/>
    </source>
</evidence>
<accession>A0A5C4RRE5</accession>
<comment type="caution">
    <text evidence="3">The sequence shown here is derived from an EMBL/GenBank/DDBJ whole genome shotgun (WGS) entry which is preliminary data.</text>
</comment>